<dbReference type="RefSeq" id="WP_379265406.1">
    <property type="nucleotide sequence ID" value="NZ_JBHUMJ010000021.1"/>
</dbReference>
<evidence type="ECO:0000313" key="1">
    <source>
        <dbReference type="EMBL" id="MFD2703831.1"/>
    </source>
</evidence>
<organism evidence="1 2">
    <name type="scientific">Paenibacillus shunpengii</name>
    <dbReference type="NCBI Taxonomy" id="2054424"/>
    <lineage>
        <taxon>Bacteria</taxon>
        <taxon>Bacillati</taxon>
        <taxon>Bacillota</taxon>
        <taxon>Bacilli</taxon>
        <taxon>Bacillales</taxon>
        <taxon>Paenibacillaceae</taxon>
        <taxon>Paenibacillus</taxon>
    </lineage>
</organism>
<sequence>MSNRVEIEIEYNSSQLIDALSEENQVFYRKHTELVNKLRSQIPPDLLADLLEVEELFNERIVEGVELYKRGFIDGIQYK</sequence>
<feature type="non-terminal residue" evidence="1">
    <location>
        <position position="79"/>
    </location>
</feature>
<name>A0ABW5SW69_9BACL</name>
<keyword evidence="2" id="KW-1185">Reference proteome</keyword>
<accession>A0ABW5SW69</accession>
<proteinExistence type="predicted"/>
<comment type="caution">
    <text evidence="1">The sequence shown here is derived from an EMBL/GenBank/DDBJ whole genome shotgun (WGS) entry which is preliminary data.</text>
</comment>
<protein>
    <submittedName>
        <fullName evidence="1">Uncharacterized protein</fullName>
    </submittedName>
</protein>
<dbReference type="EMBL" id="JBHUMJ010000021">
    <property type="protein sequence ID" value="MFD2703831.1"/>
    <property type="molecule type" value="Genomic_DNA"/>
</dbReference>
<evidence type="ECO:0000313" key="2">
    <source>
        <dbReference type="Proteomes" id="UP001597540"/>
    </source>
</evidence>
<reference evidence="2" key="1">
    <citation type="journal article" date="2019" name="Int. J. Syst. Evol. Microbiol.">
        <title>The Global Catalogue of Microorganisms (GCM) 10K type strain sequencing project: providing services to taxonomists for standard genome sequencing and annotation.</title>
        <authorList>
            <consortium name="The Broad Institute Genomics Platform"/>
            <consortium name="The Broad Institute Genome Sequencing Center for Infectious Disease"/>
            <person name="Wu L."/>
            <person name="Ma J."/>
        </authorList>
    </citation>
    <scope>NUCLEOTIDE SEQUENCE [LARGE SCALE GENOMIC DNA]</scope>
    <source>
        <strain evidence="2">KCTC 33849</strain>
    </source>
</reference>
<dbReference type="Proteomes" id="UP001597540">
    <property type="component" value="Unassembled WGS sequence"/>
</dbReference>
<gene>
    <name evidence="1" type="ORF">ACFSVM_25710</name>
</gene>